<dbReference type="STRING" id="85558.T45_09013"/>
<feature type="transmembrane region" description="Helical" evidence="4">
    <location>
        <begin position="6"/>
        <end position="33"/>
    </location>
</feature>
<gene>
    <name evidence="5" type="ORF">STRTUCAR8_00036</name>
</gene>
<feature type="transmembrane region" description="Helical" evidence="4">
    <location>
        <begin position="155"/>
        <end position="175"/>
    </location>
</feature>
<feature type="transmembrane region" description="Helical" evidence="4">
    <location>
        <begin position="69"/>
        <end position="88"/>
    </location>
</feature>
<name>L7F9I8_STRT8</name>
<proteinExistence type="predicted"/>
<dbReference type="EMBL" id="AEJB01000253">
    <property type="protein sequence ID" value="ELP67902.1"/>
    <property type="molecule type" value="Genomic_DNA"/>
</dbReference>
<evidence type="ECO:0000256" key="4">
    <source>
        <dbReference type="SAM" id="Phobius"/>
    </source>
</evidence>
<feature type="coiled-coil region" evidence="2">
    <location>
        <begin position="250"/>
        <end position="277"/>
    </location>
</feature>
<dbReference type="GeneID" id="97407594"/>
<keyword evidence="1 2" id="KW-0175">Coiled coil</keyword>
<keyword evidence="4" id="KW-1133">Transmembrane helix</keyword>
<protein>
    <submittedName>
        <fullName evidence="5">Uncharacterized protein</fullName>
    </submittedName>
</protein>
<keyword evidence="6" id="KW-1185">Reference proteome</keyword>
<feature type="compositionally biased region" description="Basic and acidic residues" evidence="3">
    <location>
        <begin position="654"/>
        <end position="687"/>
    </location>
</feature>
<feature type="region of interest" description="Disordered" evidence="3">
    <location>
        <begin position="646"/>
        <end position="699"/>
    </location>
</feature>
<dbReference type="GO" id="GO:0015630">
    <property type="term" value="C:microtubule cytoskeleton"/>
    <property type="evidence" value="ECO:0007669"/>
    <property type="project" value="TreeGrafter"/>
</dbReference>
<dbReference type="GO" id="GO:0000226">
    <property type="term" value="P:microtubule cytoskeleton organization"/>
    <property type="evidence" value="ECO:0007669"/>
    <property type="project" value="TreeGrafter"/>
</dbReference>
<sequence length="699" mass="76584">MVSGTPAWILSVTAGAVVLVWLGLTYVAIRTVWRASERSRKRLAEERQAAVEAGKEPDSGRRPSLPKRLYVMALCSMSVSLYGMWGFARETAQLPEPFAIGFLAAFDLTELVLFTLLYKRADKGWTTQLRLMHDLAWCLVAVSATANFIHAPNAASAPFMAIMPIVAAVVIELEFRAVMKGAELPDNEAKPGPAKLIGLLWTKGWAALFAGLDIDPASKGGQVYRAALAKKAGKKLFRLRTLLEAHDKLIADREAKRRRLTTAVKELEQARRAATTAMDRADFATDSNQALAVLRGLGGWTEVDDVATVSFKDPLEVTDLMERVAIMPAAKRIENAERAAELEEKAERAEAARQEAENARQRAEAEMRSATEEKAAAQTARREAEEALTKAAEETERAKAEAARAEDARERAEAARKRAESEMTEDAQNVALLAERAEEEQKKLTAAAEELARVQDLVADASEQRRVATGEVASIREQLQRLVNERASAEDTTRAKAEEARRVEGEVERLRSALVDAQSAVREHTTAAERAAELRREAEGKQRLAAEEAARTRAEAREAAELLESLRPQLAERLGGEAEAVALAAAPAFRSPDKQAGWEEYIAAVREGRELPTYKELAVVYGVSEGNTRNWLIEFGKKRAAMIANGGARQSEGATERPESLRAEPSSARREPSGSRADGHERAEDAAQTRSINGQRQPV</sequence>
<dbReference type="AlphaFoldDB" id="L7F9I8"/>
<comment type="caution">
    <text evidence="5">The sequence shown here is derived from an EMBL/GenBank/DDBJ whole genome shotgun (WGS) entry which is preliminary data.</text>
</comment>
<dbReference type="PANTHER" id="PTHR15073">
    <property type="entry name" value="MICROTUBULE-ASSOCIATED PROTEIN"/>
    <property type="match status" value="1"/>
</dbReference>
<organism evidence="5 6">
    <name type="scientific">Streptomyces turgidiscabies (strain Car8)</name>
    <dbReference type="NCBI Taxonomy" id="698760"/>
    <lineage>
        <taxon>Bacteria</taxon>
        <taxon>Bacillati</taxon>
        <taxon>Actinomycetota</taxon>
        <taxon>Actinomycetes</taxon>
        <taxon>Kitasatosporales</taxon>
        <taxon>Streptomycetaceae</taxon>
        <taxon>Streptomyces</taxon>
    </lineage>
</organism>
<dbReference type="RefSeq" id="WP_006376951.1">
    <property type="nucleotide sequence ID" value="NZ_AEJB01000253.1"/>
</dbReference>
<feature type="region of interest" description="Disordered" evidence="3">
    <location>
        <begin position="342"/>
        <end position="423"/>
    </location>
</feature>
<feature type="compositionally biased region" description="Polar residues" evidence="3">
    <location>
        <begin position="688"/>
        <end position="699"/>
    </location>
</feature>
<dbReference type="InterPro" id="IPR051483">
    <property type="entry name" value="MAP7_domain-containing"/>
</dbReference>
<dbReference type="PATRIC" id="fig|698760.3.peg.3361"/>
<evidence type="ECO:0000256" key="1">
    <source>
        <dbReference type="ARBA" id="ARBA00023054"/>
    </source>
</evidence>
<evidence type="ECO:0000256" key="2">
    <source>
        <dbReference type="SAM" id="Coils"/>
    </source>
</evidence>
<evidence type="ECO:0000313" key="6">
    <source>
        <dbReference type="Proteomes" id="UP000010931"/>
    </source>
</evidence>
<keyword evidence="4" id="KW-0812">Transmembrane</keyword>
<dbReference type="Proteomes" id="UP000010931">
    <property type="component" value="Unassembled WGS sequence"/>
</dbReference>
<feature type="compositionally biased region" description="Basic and acidic residues" evidence="3">
    <location>
        <begin position="342"/>
        <end position="421"/>
    </location>
</feature>
<evidence type="ECO:0000256" key="3">
    <source>
        <dbReference type="SAM" id="MobiDB-lite"/>
    </source>
</evidence>
<keyword evidence="4" id="KW-0472">Membrane</keyword>
<reference evidence="5 6" key="1">
    <citation type="journal article" date="2011" name="Plasmid">
        <title>Streptomyces turgidiscabies Car8 contains a modular pathogenicity island that shares virulence genes with other actinobacterial plant pathogens.</title>
        <authorList>
            <person name="Huguet-Tapia J.C."/>
            <person name="Badger J.H."/>
            <person name="Loria R."/>
            <person name="Pettis G.S."/>
        </authorList>
    </citation>
    <scope>NUCLEOTIDE SEQUENCE [LARGE SCALE GENOMIC DNA]</scope>
    <source>
        <strain evidence="5 6">Car8</strain>
    </source>
</reference>
<evidence type="ECO:0000313" key="5">
    <source>
        <dbReference type="EMBL" id="ELP67902.1"/>
    </source>
</evidence>
<dbReference type="PANTHER" id="PTHR15073:SF1">
    <property type="entry name" value="RETICULOCYTE-BINDING PROTEIN HOMOLOG 2A"/>
    <property type="match status" value="1"/>
</dbReference>
<feature type="transmembrane region" description="Helical" evidence="4">
    <location>
        <begin position="100"/>
        <end position="119"/>
    </location>
</feature>
<accession>L7F9I8</accession>